<evidence type="ECO:0000313" key="1">
    <source>
        <dbReference type="EMBL" id="GAH88365.1"/>
    </source>
</evidence>
<proteinExistence type="predicted"/>
<gene>
    <name evidence="1" type="ORF">S03H2_58411</name>
</gene>
<sequence>RSKWEGWNQQLANAAIANTVRWLKDNNYRNVLVDIDNEGMAHRAKGFDTQQMVMAGKRVDRWCIIATNFKGDPPAEADLGIHFSKKAAGKPYIDSESTPTNAPGGYWGSYSKVRGYYNYINIGIYSEQMKQNQRAKTIEHLDNGRGYMCASTWLQCVPPYGPNNRPGGDGSKDQPGIRWWLEFLRDRCGPYVPSASATVTGKRKGTWMEVGRWERFETVVRNKKNYPDPFADVVLNAIYTRPNGSKVEF</sequence>
<dbReference type="AlphaFoldDB" id="X1K3X7"/>
<feature type="non-terminal residue" evidence="1">
    <location>
        <position position="249"/>
    </location>
</feature>
<name>X1K3X7_9ZZZZ</name>
<protein>
    <submittedName>
        <fullName evidence="1">Uncharacterized protein</fullName>
    </submittedName>
</protein>
<feature type="non-terminal residue" evidence="1">
    <location>
        <position position="1"/>
    </location>
</feature>
<comment type="caution">
    <text evidence="1">The sequence shown here is derived from an EMBL/GenBank/DDBJ whole genome shotgun (WGS) entry which is preliminary data.</text>
</comment>
<reference evidence="1" key="1">
    <citation type="journal article" date="2014" name="Front. Microbiol.">
        <title>High frequency of phylogenetically diverse reductive dehalogenase-homologous genes in deep subseafloor sedimentary metagenomes.</title>
        <authorList>
            <person name="Kawai M."/>
            <person name="Futagami T."/>
            <person name="Toyoda A."/>
            <person name="Takaki Y."/>
            <person name="Nishi S."/>
            <person name="Hori S."/>
            <person name="Arai W."/>
            <person name="Tsubouchi T."/>
            <person name="Morono Y."/>
            <person name="Uchiyama I."/>
            <person name="Ito T."/>
            <person name="Fujiyama A."/>
            <person name="Inagaki F."/>
            <person name="Takami H."/>
        </authorList>
    </citation>
    <scope>NUCLEOTIDE SEQUENCE</scope>
    <source>
        <strain evidence="1">Expedition CK06-06</strain>
    </source>
</reference>
<dbReference type="EMBL" id="BARU01037490">
    <property type="protein sequence ID" value="GAH88365.1"/>
    <property type="molecule type" value="Genomic_DNA"/>
</dbReference>
<accession>X1K3X7</accession>
<organism evidence="1">
    <name type="scientific">marine sediment metagenome</name>
    <dbReference type="NCBI Taxonomy" id="412755"/>
    <lineage>
        <taxon>unclassified sequences</taxon>
        <taxon>metagenomes</taxon>
        <taxon>ecological metagenomes</taxon>
    </lineage>
</organism>